<keyword evidence="3" id="KW-1185">Reference proteome</keyword>
<proteinExistence type="predicted"/>
<dbReference type="EMBL" id="JAHZSV010000002">
    <property type="protein sequence ID" value="MBW8198670.1"/>
    <property type="molecule type" value="Genomic_DNA"/>
</dbReference>
<evidence type="ECO:0000313" key="3">
    <source>
        <dbReference type="Proteomes" id="UP001196136"/>
    </source>
</evidence>
<evidence type="ECO:0000313" key="2">
    <source>
        <dbReference type="EMBL" id="MBW8198670.1"/>
    </source>
</evidence>
<comment type="caution">
    <text evidence="2">The sequence shown here is derived from an EMBL/GenBank/DDBJ whole genome shotgun (WGS) entry which is preliminary data.</text>
</comment>
<keyword evidence="1" id="KW-1133">Transmembrane helix</keyword>
<organism evidence="2 3">
    <name type="scientific">Flagellimonas abyssi</name>
    <dbReference type="NCBI Taxonomy" id="2864871"/>
    <lineage>
        <taxon>Bacteria</taxon>
        <taxon>Pseudomonadati</taxon>
        <taxon>Bacteroidota</taxon>
        <taxon>Flavobacteriia</taxon>
        <taxon>Flavobacteriales</taxon>
        <taxon>Flavobacteriaceae</taxon>
        <taxon>Flagellimonas</taxon>
    </lineage>
</organism>
<name>A0ABS7EMJ4_9FLAO</name>
<feature type="transmembrane region" description="Helical" evidence="1">
    <location>
        <begin position="41"/>
        <end position="59"/>
    </location>
</feature>
<reference evidence="2 3" key="1">
    <citation type="submission" date="2021-08" db="EMBL/GenBank/DDBJ databases">
        <title>Muricauda profundi sp. nov., a marine bacterium isolated from deep seawater of the Mariana Trench.</title>
        <authorList>
            <person name="Wei Y."/>
        </authorList>
    </citation>
    <scope>NUCLEOTIDE SEQUENCE [LARGE SCALE GENOMIC DNA]</scope>
    <source>
        <strain evidence="2 3">W52</strain>
    </source>
</reference>
<feature type="transmembrane region" description="Helical" evidence="1">
    <location>
        <begin position="559"/>
        <end position="578"/>
    </location>
</feature>
<gene>
    <name evidence="2" type="ORF">K1F36_02435</name>
</gene>
<evidence type="ECO:0000256" key="1">
    <source>
        <dbReference type="SAM" id="Phobius"/>
    </source>
</evidence>
<protein>
    <recommendedName>
        <fullName evidence="4">Aerotolerance regulator N-terminal domain-containing protein</fullName>
    </recommendedName>
</protein>
<keyword evidence="1" id="KW-0472">Membrane</keyword>
<feature type="transmembrane region" description="Helical" evidence="1">
    <location>
        <begin position="12"/>
        <end position="29"/>
    </location>
</feature>
<evidence type="ECO:0008006" key="4">
    <source>
        <dbReference type="Google" id="ProtNLM"/>
    </source>
</evidence>
<dbReference type="Proteomes" id="UP001196136">
    <property type="component" value="Unassembled WGS sequence"/>
</dbReference>
<sequence length="584" mass="66598">MNDGVVFLNQNLFWPVIIVGLVLMAVFVWKEWSQRAEGRFWLKLVAAFLAIVSLMLIVLKPSTYQDSVRGKGIVLTDGYRSSQLDSLKSIYKRIKTEEYSKGRTLSLLTEVDSIFLLGHGLEPFDFWQVENKSVAFLGSDEMEGWIVISRNNEMILGEPLEIRAKYAKPKAGHWAILADNTENPLDSVFFEETNAQMVTLSAEPKASGQFVYHLLEKNGDGEVLSNEPVPIQVKEGRPLKILMVNTFPTFETKYLKNFLTEKGHEVLARIQLTKGKYKFEYFNGASGTIYGFTSENLKDYDLLIIDTDSYTSLGRASKEAMEEISASEGLGIFIQADEGLFRLSERQSPFRFNRDYVTEIALGQPVHTLPKYPYAFQQNLRTQEILMDSVVVAAYLPIQKGKIGTTLLQNTYQLILDGKETLYARIWTKILNTIAREQETAVVWRSLTQIPKLDEPFEFELQTLLTDVEVTTEEGARIPLLQDILIPGKFTGTVYPRKTGWNQLQVANDSISPWFYFVYDDGQLQNIHQSELRNANHQKFGSSSTFDDLKSVSKKELQAITPFWFYLILLLSLGWLWLEPKLSS</sequence>
<accession>A0ABS7EMJ4</accession>
<dbReference type="RefSeq" id="WP_220112390.1">
    <property type="nucleotide sequence ID" value="NZ_JAHZSV010000002.1"/>
</dbReference>
<keyword evidence="1" id="KW-0812">Transmembrane</keyword>